<name>A0A9X4LXR0_9ACTN</name>
<dbReference type="InterPro" id="IPR032710">
    <property type="entry name" value="NTF2-like_dom_sf"/>
</dbReference>
<sequence>MTTETVPELTMSPAEQFLAIEEIKRTFARRLRCMDEKRWEIYPTLHTDDVISETWGGLPEDKQPRTTDTSNRVVGAEKLTRAISRMLDGRTKVTSVHHGHAPEIELTSDTTARGVWAMEDKLWWTNGDHEEHLHGYGHYHEEYRKVNGRWLISYRKLTRLREDTTPGFFDFLQPL</sequence>
<dbReference type="AlphaFoldDB" id="A0A9X4LXR0"/>
<feature type="domain" description="SnoaL-like" evidence="1">
    <location>
        <begin position="18"/>
        <end position="156"/>
    </location>
</feature>
<dbReference type="Pfam" id="PF13577">
    <property type="entry name" value="SnoaL_4"/>
    <property type="match status" value="1"/>
</dbReference>
<proteinExistence type="predicted"/>
<comment type="caution">
    <text evidence="2">The sequence shown here is derived from an EMBL/GenBank/DDBJ whole genome shotgun (WGS) entry which is preliminary data.</text>
</comment>
<dbReference type="RefSeq" id="WP_332518987.1">
    <property type="nucleotide sequence ID" value="NZ_JANRHA010000001.1"/>
</dbReference>
<gene>
    <name evidence="2" type="ORF">NVS88_01425</name>
</gene>
<organism evidence="2 3">
    <name type="scientific">Speluncibacter jeojiensis</name>
    <dbReference type="NCBI Taxonomy" id="2710754"/>
    <lineage>
        <taxon>Bacteria</taxon>
        <taxon>Bacillati</taxon>
        <taxon>Actinomycetota</taxon>
        <taxon>Actinomycetes</taxon>
        <taxon>Mycobacteriales</taxon>
        <taxon>Speluncibacteraceae</taxon>
        <taxon>Speluncibacter</taxon>
    </lineage>
</organism>
<evidence type="ECO:0000313" key="3">
    <source>
        <dbReference type="Proteomes" id="UP001152755"/>
    </source>
</evidence>
<evidence type="ECO:0000313" key="2">
    <source>
        <dbReference type="EMBL" id="MDG3013214.1"/>
    </source>
</evidence>
<dbReference type="EMBL" id="JANRHA010000001">
    <property type="protein sequence ID" value="MDG3013214.1"/>
    <property type="molecule type" value="Genomic_DNA"/>
</dbReference>
<evidence type="ECO:0000259" key="1">
    <source>
        <dbReference type="Pfam" id="PF13577"/>
    </source>
</evidence>
<keyword evidence="3" id="KW-1185">Reference proteome</keyword>
<dbReference type="SUPFAM" id="SSF54427">
    <property type="entry name" value="NTF2-like"/>
    <property type="match status" value="1"/>
</dbReference>
<reference evidence="2" key="1">
    <citation type="submission" date="2022-08" db="EMBL/GenBank/DDBJ databases">
        <title>Genome analysis of Corynebacteriales strain.</title>
        <authorList>
            <person name="Lee S.D."/>
        </authorList>
    </citation>
    <scope>NUCLEOTIDE SEQUENCE</scope>
    <source>
        <strain evidence="2">D3-21</strain>
    </source>
</reference>
<dbReference type="Proteomes" id="UP001152755">
    <property type="component" value="Unassembled WGS sequence"/>
</dbReference>
<dbReference type="Gene3D" id="3.10.450.50">
    <property type="match status" value="1"/>
</dbReference>
<accession>A0A9X4LXR0</accession>
<dbReference type="InterPro" id="IPR037401">
    <property type="entry name" value="SnoaL-like"/>
</dbReference>
<protein>
    <submittedName>
        <fullName evidence="2">Nuclear transport factor 2 family protein</fullName>
    </submittedName>
</protein>